<dbReference type="NCBIfam" id="NF003235">
    <property type="entry name" value="PRK04196.1"/>
    <property type="match status" value="1"/>
</dbReference>
<dbReference type="SUPFAM" id="SSF47917">
    <property type="entry name" value="C-terminal domain of alpha and beta subunits of F1 ATP synthase"/>
    <property type="match status" value="1"/>
</dbReference>
<dbReference type="InterPro" id="IPR022879">
    <property type="entry name" value="V-ATPase_su_B/beta"/>
</dbReference>
<dbReference type="PANTHER" id="PTHR43389">
    <property type="entry name" value="V-TYPE PROTON ATPASE SUBUNIT B"/>
    <property type="match status" value="1"/>
</dbReference>
<keyword evidence="3 4" id="KW-0406">Ion transport</keyword>
<feature type="region of interest" description="Disordered" evidence="5">
    <location>
        <begin position="468"/>
        <end position="493"/>
    </location>
</feature>
<dbReference type="CDD" id="cd01135">
    <property type="entry name" value="V_A-ATPase_B"/>
    <property type="match status" value="1"/>
</dbReference>
<dbReference type="InterPro" id="IPR000194">
    <property type="entry name" value="ATPase_F1/V1/A1_a/bsu_nucl-bd"/>
</dbReference>
<dbReference type="GO" id="GO:0042777">
    <property type="term" value="P:proton motive force-driven plasma membrane ATP synthesis"/>
    <property type="evidence" value="ECO:0007669"/>
    <property type="project" value="UniProtKB-UniRule"/>
</dbReference>
<evidence type="ECO:0000256" key="3">
    <source>
        <dbReference type="ARBA" id="ARBA00023065"/>
    </source>
</evidence>
<dbReference type="EMBL" id="FOHB01000007">
    <property type="protein sequence ID" value="SES43060.1"/>
    <property type="molecule type" value="Genomic_DNA"/>
</dbReference>
<dbReference type="Gene3D" id="3.40.50.12240">
    <property type="match status" value="1"/>
</dbReference>
<comment type="similarity">
    <text evidence="1 4">Belongs to the ATPase alpha/beta chains family.</text>
</comment>
<dbReference type="STRING" id="587636.SAMN05216199_3564"/>
<proteinExistence type="inferred from homology"/>
<sequence length="493" mass="52068">MTATTAGTGGGGPALSVEFGSIAQVHGPLLVVRDTTGVGWDEAAVVRVDDGSGGQVRHGVVLEVDRGLAVVQVLEGTEAIDPLATRVRFTGRPVRVPVGTAWLGRTCNGRGEPRDGGPPVTSGTSAAVTGHPLNPVWRESPGDPVLTGISAIDALTTLVRGQKLPIFSVAGLPHLALAAQLAAQARAGTRPFCVVFAGMGVTHADAAMVRQALEGRLAVGELVLLLNTADDPVIERILTPRIALTVAEHLAFETGRDVLVVLADVTSYAEALREISSARGELPGRRAYPGYLYSDLASLYERCGRVRGRAGSVTIVPVLTMPGGDITHPVPDLTGYITEGQVVLSPAVHSHGVYPPVDALSSLSRLMRHGAGPGRTRDDHLDLAAQLLAALARAREVAELSEIVGVSALSKTDQLYLTFADEFERRLLDQRPQEHRTLDDTLDRGWSLAALLPRRELTMLSDSLVEEHLGGQHPTGEHPTGEHPVGEHLEAGR</sequence>
<reference evidence="10" key="1">
    <citation type="submission" date="2016-10" db="EMBL/GenBank/DDBJ databases">
        <authorList>
            <person name="Varghese N."/>
            <person name="Submissions S."/>
        </authorList>
    </citation>
    <scope>NUCLEOTIDE SEQUENCE [LARGE SCALE GENOMIC DNA]</scope>
    <source>
        <strain evidence="10">CGMCC 1.6963</strain>
    </source>
</reference>
<dbReference type="InterPro" id="IPR004100">
    <property type="entry name" value="ATPase_F1/V1/A1_a/bsu_N"/>
</dbReference>
<dbReference type="OrthoDB" id="9801639at2"/>
<dbReference type="SUPFAM" id="SSF52540">
    <property type="entry name" value="P-loop containing nucleoside triphosphate hydrolases"/>
    <property type="match status" value="1"/>
</dbReference>
<evidence type="ECO:0000256" key="1">
    <source>
        <dbReference type="ARBA" id="ARBA00008936"/>
    </source>
</evidence>
<evidence type="ECO:0000256" key="4">
    <source>
        <dbReference type="HAMAP-Rule" id="MF_00310"/>
    </source>
</evidence>
<protein>
    <recommendedName>
        <fullName evidence="4">V-type ATP synthase beta chain</fullName>
    </recommendedName>
    <alternativeName>
        <fullName evidence="4">V-ATPase subunit B</fullName>
    </alternativeName>
</protein>
<dbReference type="Pfam" id="PF22919">
    <property type="entry name" value="ATP-synt_VA_C"/>
    <property type="match status" value="1"/>
</dbReference>
<evidence type="ECO:0000256" key="2">
    <source>
        <dbReference type="ARBA" id="ARBA00022448"/>
    </source>
</evidence>
<feature type="region of interest" description="Disordered" evidence="5">
    <location>
        <begin position="106"/>
        <end position="133"/>
    </location>
</feature>
<dbReference type="Proteomes" id="UP000199019">
    <property type="component" value="Unassembled WGS sequence"/>
</dbReference>
<dbReference type="HAMAP" id="MF_00310">
    <property type="entry name" value="ATP_synth_B_arch"/>
    <property type="match status" value="1"/>
</dbReference>
<keyword evidence="4" id="KW-0375">Hydrogen ion transport</keyword>
<dbReference type="PANTHER" id="PTHR43389:SF4">
    <property type="entry name" value="V-TYPE PROTON ATPASE SUBUNIT B"/>
    <property type="match status" value="1"/>
</dbReference>
<evidence type="ECO:0000259" key="8">
    <source>
        <dbReference type="Pfam" id="PF22919"/>
    </source>
</evidence>
<feature type="domain" description="ATPase F1/V1/A1 complex alpha/beta subunit N-terminal" evidence="7">
    <location>
        <begin position="22"/>
        <end position="91"/>
    </location>
</feature>
<dbReference type="InterPro" id="IPR027417">
    <property type="entry name" value="P-loop_NTPase"/>
</dbReference>
<dbReference type="Pfam" id="PF02874">
    <property type="entry name" value="ATP-synt_ab_N"/>
    <property type="match status" value="1"/>
</dbReference>
<dbReference type="InterPro" id="IPR055190">
    <property type="entry name" value="ATP-synt_VA_C"/>
</dbReference>
<comment type="function">
    <text evidence="4">Produces ATP from ADP in the presence of a proton gradient across the membrane. The V-type beta chain is a regulatory subunit.</text>
</comment>
<accession>A0A1H9XA59</accession>
<feature type="domain" description="ATP synthase A/B type C-terminal" evidence="8">
    <location>
        <begin position="370"/>
        <end position="467"/>
    </location>
</feature>
<feature type="domain" description="ATPase F1/V1/A1 complex alpha/beta subunit nucleotide-binding" evidence="6">
    <location>
        <begin position="148"/>
        <end position="364"/>
    </location>
</feature>
<evidence type="ECO:0000259" key="7">
    <source>
        <dbReference type="Pfam" id="PF02874"/>
    </source>
</evidence>
<dbReference type="GO" id="GO:0005524">
    <property type="term" value="F:ATP binding"/>
    <property type="evidence" value="ECO:0007669"/>
    <property type="project" value="UniProtKB-UniRule"/>
</dbReference>
<dbReference type="RefSeq" id="WP_091761213.1">
    <property type="nucleotide sequence ID" value="NZ_FOHB01000007.1"/>
</dbReference>
<dbReference type="GO" id="GO:0046961">
    <property type="term" value="F:proton-transporting ATPase activity, rotational mechanism"/>
    <property type="evidence" value="ECO:0007669"/>
    <property type="project" value="TreeGrafter"/>
</dbReference>
<name>A0A1H9XA59_9MICO</name>
<dbReference type="AlphaFoldDB" id="A0A1H9XA59"/>
<dbReference type="GO" id="GO:0046933">
    <property type="term" value="F:proton-transporting ATP synthase activity, rotational mechanism"/>
    <property type="evidence" value="ECO:0007669"/>
    <property type="project" value="UniProtKB-UniRule"/>
</dbReference>
<evidence type="ECO:0000313" key="9">
    <source>
        <dbReference type="EMBL" id="SES43060.1"/>
    </source>
</evidence>
<dbReference type="CDD" id="cd18118">
    <property type="entry name" value="ATP-synt_V_A-type_beta_N"/>
    <property type="match status" value="1"/>
</dbReference>
<keyword evidence="4" id="KW-0066">ATP synthesis</keyword>
<organism evidence="9 10">
    <name type="scientific">Pedococcus cremeus</name>
    <dbReference type="NCBI Taxonomy" id="587636"/>
    <lineage>
        <taxon>Bacteria</taxon>
        <taxon>Bacillati</taxon>
        <taxon>Actinomycetota</taxon>
        <taxon>Actinomycetes</taxon>
        <taxon>Micrococcales</taxon>
        <taxon>Intrasporangiaceae</taxon>
        <taxon>Pedococcus</taxon>
    </lineage>
</organism>
<evidence type="ECO:0000256" key="5">
    <source>
        <dbReference type="SAM" id="MobiDB-lite"/>
    </source>
</evidence>
<keyword evidence="2 4" id="KW-0813">Transport</keyword>
<evidence type="ECO:0000313" key="10">
    <source>
        <dbReference type="Proteomes" id="UP000199019"/>
    </source>
</evidence>
<gene>
    <name evidence="4" type="primary">atpB</name>
    <name evidence="9" type="ORF">SAMN05216199_3564</name>
</gene>
<evidence type="ECO:0000259" key="6">
    <source>
        <dbReference type="Pfam" id="PF00006"/>
    </source>
</evidence>
<dbReference type="Pfam" id="PF00006">
    <property type="entry name" value="ATP-synt_ab"/>
    <property type="match status" value="1"/>
</dbReference>
<keyword evidence="10" id="KW-1185">Reference proteome</keyword>